<proteinExistence type="predicted"/>
<keyword evidence="1" id="KW-1133">Transmembrane helix</keyword>
<keyword evidence="1" id="KW-0472">Membrane</keyword>
<dbReference type="AlphaFoldDB" id="A0A225SYM3"/>
<feature type="domain" description="Acyltransferase 3" evidence="3">
    <location>
        <begin position="7"/>
        <end position="331"/>
    </location>
</feature>
<evidence type="ECO:0000256" key="2">
    <source>
        <dbReference type="SAM" id="SignalP"/>
    </source>
</evidence>
<evidence type="ECO:0000256" key="1">
    <source>
        <dbReference type="SAM" id="Phobius"/>
    </source>
</evidence>
<feature type="transmembrane region" description="Helical" evidence="1">
    <location>
        <begin position="86"/>
        <end position="104"/>
    </location>
</feature>
<gene>
    <name evidence="4" type="ORF">CEJ45_02815</name>
</gene>
<evidence type="ECO:0000313" key="5">
    <source>
        <dbReference type="Proteomes" id="UP000214747"/>
    </source>
</evidence>
<feature type="signal peptide" evidence="2">
    <location>
        <begin position="1"/>
        <end position="28"/>
    </location>
</feature>
<feature type="transmembrane region" description="Helical" evidence="1">
    <location>
        <begin position="44"/>
        <end position="65"/>
    </location>
</feature>
<dbReference type="InterPro" id="IPR002656">
    <property type="entry name" value="Acyl_transf_3_dom"/>
</dbReference>
<dbReference type="PANTHER" id="PTHR23028">
    <property type="entry name" value="ACETYLTRANSFERASE"/>
    <property type="match status" value="1"/>
</dbReference>
<feature type="transmembrane region" description="Helical" evidence="1">
    <location>
        <begin position="313"/>
        <end position="335"/>
    </location>
</feature>
<dbReference type="GO" id="GO:0016020">
    <property type="term" value="C:membrane"/>
    <property type="evidence" value="ECO:0007669"/>
    <property type="project" value="TreeGrafter"/>
</dbReference>
<dbReference type="Proteomes" id="UP000214747">
    <property type="component" value="Unassembled WGS sequence"/>
</dbReference>
<feature type="chain" id="PRO_5012781943" description="Acyltransferase 3 domain-containing protein" evidence="2">
    <location>
        <begin position="29"/>
        <end position="361"/>
    </location>
</feature>
<feature type="transmembrane region" description="Helical" evidence="1">
    <location>
        <begin position="166"/>
        <end position="185"/>
    </location>
</feature>
<accession>A0A225SYM3</accession>
<keyword evidence="1" id="KW-0812">Transmembrane</keyword>
<sequence>MKNTLPNLQILRFLAAAMVLLSHVQHQAAGMNFGAATYTPWTGIYLAGGVDIFFVISGFIMHAISSGDFGHEGASRRFLIRRLVRIVPPYWLFTLAMIAAAVFFSGHIRHSALSLWHIVTSFLFIPYPNAYGQPYPMLMLGWTLNYEFFFYVVFGAALVLPRAKGLGFVFLTIGSLSVLGIFDTFKSLPMSFWSNPIMLEFLLGILLSIAHEKGARVGGVTAALLITGGFLAMFVLMDLGIAAHFWAARVLWMGLPALAICAGAVLLVQPVRYAGFKQALVFLGDASYALYLSHPFALNLVALLWSKAGLQQPYLYVALSCAVSLALGAVVHVLVEKPVTRYFSSRLSPKRVPGNAAQEVC</sequence>
<dbReference type="RefSeq" id="WP_088753716.1">
    <property type="nucleotide sequence ID" value="NZ_NJGV01000002.1"/>
</dbReference>
<feature type="transmembrane region" description="Helical" evidence="1">
    <location>
        <begin position="192"/>
        <end position="210"/>
    </location>
</feature>
<keyword evidence="5" id="KW-1185">Reference proteome</keyword>
<dbReference type="PANTHER" id="PTHR23028:SF53">
    <property type="entry name" value="ACYL_TRANSF_3 DOMAIN-CONTAINING PROTEIN"/>
    <property type="match status" value="1"/>
</dbReference>
<dbReference type="InterPro" id="IPR050879">
    <property type="entry name" value="Acyltransferase_3"/>
</dbReference>
<dbReference type="EMBL" id="NJGV01000002">
    <property type="protein sequence ID" value="OWY36160.1"/>
    <property type="molecule type" value="Genomic_DNA"/>
</dbReference>
<name>A0A225SYM3_9BURK</name>
<evidence type="ECO:0000313" key="4">
    <source>
        <dbReference type="EMBL" id="OWY36160.1"/>
    </source>
</evidence>
<feature type="transmembrane region" description="Helical" evidence="1">
    <location>
        <begin position="288"/>
        <end position="306"/>
    </location>
</feature>
<feature type="transmembrane region" description="Helical" evidence="1">
    <location>
        <begin position="222"/>
        <end position="243"/>
    </location>
</feature>
<dbReference type="GO" id="GO:0016747">
    <property type="term" value="F:acyltransferase activity, transferring groups other than amino-acyl groups"/>
    <property type="evidence" value="ECO:0007669"/>
    <property type="project" value="InterPro"/>
</dbReference>
<comment type="caution">
    <text evidence="4">The sequence shown here is derived from an EMBL/GenBank/DDBJ whole genome shotgun (WGS) entry which is preliminary data.</text>
</comment>
<protein>
    <recommendedName>
        <fullName evidence="3">Acyltransferase 3 domain-containing protein</fullName>
    </recommendedName>
</protein>
<keyword evidence="2" id="KW-0732">Signal</keyword>
<reference evidence="4 5" key="1">
    <citation type="journal article" date="2010" name="Int. J. Syst. Evol. Microbiol.">
        <title>Reclassification of Herbaspirillum putei as a later heterotypic synonym of Herbaspirillum huttiense, with the description of H. huttiense subsp. huttiense subsp. nov. and H. huttiense subsp. putei subsp. nov., comb. nov., and description of Herbaspirillum aquaticum sp. nov.</title>
        <authorList>
            <person name="Dobritsa A.P."/>
            <person name="Reddy M.C."/>
            <person name="Samadpour M."/>
        </authorList>
    </citation>
    <scope>NUCLEOTIDE SEQUENCE [LARGE SCALE GENOMIC DNA]</scope>
    <source>
        <strain evidence="4 5">IEH 4430</strain>
    </source>
</reference>
<feature type="transmembrane region" description="Helical" evidence="1">
    <location>
        <begin position="250"/>
        <end position="268"/>
    </location>
</feature>
<dbReference type="Pfam" id="PF01757">
    <property type="entry name" value="Acyl_transf_3"/>
    <property type="match status" value="1"/>
</dbReference>
<feature type="transmembrane region" description="Helical" evidence="1">
    <location>
        <begin position="139"/>
        <end position="160"/>
    </location>
</feature>
<evidence type="ECO:0000259" key="3">
    <source>
        <dbReference type="Pfam" id="PF01757"/>
    </source>
</evidence>
<dbReference type="GO" id="GO:0000271">
    <property type="term" value="P:polysaccharide biosynthetic process"/>
    <property type="evidence" value="ECO:0007669"/>
    <property type="project" value="TreeGrafter"/>
</dbReference>
<organism evidence="4 5">
    <name type="scientific">Herbaspirillum aquaticum</name>
    <dbReference type="NCBI Taxonomy" id="568783"/>
    <lineage>
        <taxon>Bacteria</taxon>
        <taxon>Pseudomonadati</taxon>
        <taxon>Pseudomonadota</taxon>
        <taxon>Betaproteobacteria</taxon>
        <taxon>Burkholderiales</taxon>
        <taxon>Oxalobacteraceae</taxon>
        <taxon>Herbaspirillum</taxon>
    </lineage>
</organism>